<dbReference type="AlphaFoldDB" id="N8Z6A9"/>
<evidence type="ECO:0000256" key="1">
    <source>
        <dbReference type="SAM" id="Phobius"/>
    </source>
</evidence>
<reference evidence="2 3" key="1">
    <citation type="submission" date="2013-02" db="EMBL/GenBank/DDBJ databases">
        <title>The Genome Sequence of Acinetobacter schindleri CIP 107287.</title>
        <authorList>
            <consortium name="The Broad Institute Genome Sequencing Platform"/>
            <consortium name="The Broad Institute Genome Sequencing Center for Infectious Disease"/>
            <person name="Cerqueira G."/>
            <person name="Feldgarden M."/>
            <person name="Courvalin P."/>
            <person name="Perichon B."/>
            <person name="Grillot-Courvalin C."/>
            <person name="Clermont D."/>
            <person name="Rocha E."/>
            <person name="Yoon E.-J."/>
            <person name="Nemec A."/>
            <person name="Walker B."/>
            <person name="Young S.K."/>
            <person name="Zeng Q."/>
            <person name="Gargeya S."/>
            <person name="Fitzgerald M."/>
            <person name="Haas B."/>
            <person name="Abouelleil A."/>
            <person name="Alvarado L."/>
            <person name="Arachchi H.M."/>
            <person name="Berlin A.M."/>
            <person name="Chapman S.B."/>
            <person name="Dewar J."/>
            <person name="Goldberg J."/>
            <person name="Griggs A."/>
            <person name="Gujja S."/>
            <person name="Hansen M."/>
            <person name="Howarth C."/>
            <person name="Imamovic A."/>
            <person name="Larimer J."/>
            <person name="McCowan C."/>
            <person name="Murphy C."/>
            <person name="Neiman D."/>
            <person name="Pearson M."/>
            <person name="Priest M."/>
            <person name="Roberts A."/>
            <person name="Saif S."/>
            <person name="Shea T."/>
            <person name="Sisk P."/>
            <person name="Sykes S."/>
            <person name="Wortman J."/>
            <person name="Nusbaum C."/>
            <person name="Birren B."/>
        </authorList>
    </citation>
    <scope>NUCLEOTIDE SEQUENCE [LARGE SCALE GENOMIC DNA]</scope>
    <source>
        <strain evidence="2 3">CIP 107287</strain>
    </source>
</reference>
<keyword evidence="1" id="KW-1133">Transmembrane helix</keyword>
<dbReference type="RefSeq" id="WP_004892109.1">
    <property type="nucleotide sequence ID" value="NZ_KB849575.1"/>
</dbReference>
<comment type="caution">
    <text evidence="2">The sequence shown here is derived from an EMBL/GenBank/DDBJ whole genome shotgun (WGS) entry which is preliminary data.</text>
</comment>
<feature type="transmembrane region" description="Helical" evidence="1">
    <location>
        <begin position="47"/>
        <end position="66"/>
    </location>
</feature>
<dbReference type="PATRIC" id="fig|1217988.3.peg.1191"/>
<dbReference type="Proteomes" id="UP000018440">
    <property type="component" value="Unassembled WGS sequence"/>
</dbReference>
<evidence type="ECO:0000313" key="3">
    <source>
        <dbReference type="Proteomes" id="UP000018440"/>
    </source>
</evidence>
<dbReference type="HOGENOM" id="CLU_2044633_0_0_6"/>
<evidence type="ECO:0000313" key="2">
    <source>
        <dbReference type="EMBL" id="ENV44456.1"/>
    </source>
</evidence>
<gene>
    <name evidence="2" type="ORF">F955_01246</name>
</gene>
<protein>
    <submittedName>
        <fullName evidence="2">Uncharacterized protein</fullName>
    </submittedName>
</protein>
<keyword evidence="1" id="KW-0472">Membrane</keyword>
<sequence length="124" mass="14102">MKVFILPVYQPLIENARFYRLFCSTLILFVLAVLAYLIILIQIAGLWLIFAACSFAGFIHLIYLNALSDAQVLAKAEQWIELDNQRFQNSAYGIQGDALMVLALIFPFVLSTWLLYGCSKLFTN</sequence>
<feature type="transmembrane region" description="Helical" evidence="1">
    <location>
        <begin position="21"/>
        <end position="41"/>
    </location>
</feature>
<accession>N8Z6A9</accession>
<feature type="transmembrane region" description="Helical" evidence="1">
    <location>
        <begin position="98"/>
        <end position="116"/>
    </location>
</feature>
<keyword evidence="1" id="KW-0812">Transmembrane</keyword>
<dbReference type="EMBL" id="APPQ01000025">
    <property type="protein sequence ID" value="ENV44456.1"/>
    <property type="molecule type" value="Genomic_DNA"/>
</dbReference>
<name>N8Z6A9_9GAMM</name>
<organism evidence="2 3">
    <name type="scientific">Acinetobacter schindleri CIP 107287</name>
    <dbReference type="NCBI Taxonomy" id="1217988"/>
    <lineage>
        <taxon>Bacteria</taxon>
        <taxon>Pseudomonadati</taxon>
        <taxon>Pseudomonadota</taxon>
        <taxon>Gammaproteobacteria</taxon>
        <taxon>Moraxellales</taxon>
        <taxon>Moraxellaceae</taxon>
        <taxon>Acinetobacter</taxon>
    </lineage>
</organism>
<proteinExistence type="predicted"/>